<dbReference type="InterPro" id="IPR011043">
    <property type="entry name" value="Gal_Oxase/kelch_b-propeller"/>
</dbReference>
<feature type="repeat" description="WD" evidence="3">
    <location>
        <begin position="404"/>
        <end position="445"/>
    </location>
</feature>
<keyword evidence="1 3" id="KW-0853">WD repeat</keyword>
<feature type="repeat" description="WD" evidence="3">
    <location>
        <begin position="362"/>
        <end position="403"/>
    </location>
</feature>
<organism evidence="4 5">
    <name type="scientific">Reticulomyxa filosa</name>
    <dbReference type="NCBI Taxonomy" id="46433"/>
    <lineage>
        <taxon>Eukaryota</taxon>
        <taxon>Sar</taxon>
        <taxon>Rhizaria</taxon>
        <taxon>Retaria</taxon>
        <taxon>Foraminifera</taxon>
        <taxon>Monothalamids</taxon>
        <taxon>Reticulomyxidae</taxon>
        <taxon>Reticulomyxa</taxon>
    </lineage>
</organism>
<dbReference type="SMART" id="SM00320">
    <property type="entry name" value="WD40"/>
    <property type="match status" value="6"/>
</dbReference>
<evidence type="ECO:0000256" key="3">
    <source>
        <dbReference type="PROSITE-ProRule" id="PRU00221"/>
    </source>
</evidence>
<sequence>MKYVSVWDNDNNSNNNDIIKHINEWTSLIDKENNSIIIGKNKDDYRGVRGIIGGNNNNLLFITYYPKNIEIFDLDKLQFIKKDILPIVSGDWIRYHCFILIKDNTNNNNKMLLFCKNIGLSIDYNEGNNTFQFNDVWICSTIRLFNEYAYVYVDDFILFFDGHTGPFIDTSKAIYKYSISKNKWIEFEYNLTISLKGCTGTLSEDRNYIYFFGGNYQNNKSSTNFKTKVKEWMREEETEKERQWIIEEREKMNIDRIKKQLKNITGDFDIEEWKKKRLNEIETIIEYWLRSLSIKIGWINDFTIITLKYILRKYFKPSKVFQLKSGSVGRVKFSPDSTKITVSLGNTIQIWDIKLEKETHVLSGHSSTIFNLQFSPDSNLIASSSYDETIRLWDVKSSVEVLRLEGYANIVKSIHFSPDGKNILFALLDDTIRIWSIQFGQEMKSIKGKFGSFLDVKYFPNGEQLISFSNNTIIQILDLKSGDIISTLKGHKNQILAAQFSRSGLFIVSSSSDETIRLWDVTSGMQLKQFYLHCRGINNIQFLDEQTIVCHFSKVIRLWDLKAGMEIQQLQGHSDDTAGVDVSPDEAIFVRLMKLLKFSNLKKLSQETSCSIKQKIKFYKSNFKLKLLSYSKGIV</sequence>
<dbReference type="PROSITE" id="PS50082">
    <property type="entry name" value="WD_REPEATS_2"/>
    <property type="match status" value="3"/>
</dbReference>
<dbReference type="OrthoDB" id="189968at2759"/>
<dbReference type="GO" id="GO:1990234">
    <property type="term" value="C:transferase complex"/>
    <property type="evidence" value="ECO:0007669"/>
    <property type="project" value="UniProtKB-ARBA"/>
</dbReference>
<evidence type="ECO:0000313" key="5">
    <source>
        <dbReference type="Proteomes" id="UP000023152"/>
    </source>
</evidence>
<proteinExistence type="predicted"/>
<dbReference type="InterPro" id="IPR020472">
    <property type="entry name" value="WD40_PAC1"/>
</dbReference>
<gene>
    <name evidence="4" type="ORF">RFI_25580</name>
</gene>
<feature type="repeat" description="WD" evidence="3">
    <location>
        <begin position="488"/>
        <end position="529"/>
    </location>
</feature>
<dbReference type="PANTHER" id="PTHR22847">
    <property type="entry name" value="WD40 REPEAT PROTEIN"/>
    <property type="match status" value="1"/>
</dbReference>
<dbReference type="Gene3D" id="2.130.10.10">
    <property type="entry name" value="YVTN repeat-like/Quinoprotein amine dehydrogenase"/>
    <property type="match status" value="2"/>
</dbReference>
<dbReference type="InterPro" id="IPR019775">
    <property type="entry name" value="WD40_repeat_CS"/>
</dbReference>
<dbReference type="PRINTS" id="PR00320">
    <property type="entry name" value="GPROTEINBRPT"/>
</dbReference>
<dbReference type="Pfam" id="PF00400">
    <property type="entry name" value="WD40"/>
    <property type="match status" value="4"/>
</dbReference>
<evidence type="ECO:0000256" key="1">
    <source>
        <dbReference type="ARBA" id="ARBA00022574"/>
    </source>
</evidence>
<dbReference type="Proteomes" id="UP000023152">
    <property type="component" value="Unassembled WGS sequence"/>
</dbReference>
<dbReference type="CDD" id="cd00200">
    <property type="entry name" value="WD40"/>
    <property type="match status" value="1"/>
</dbReference>
<dbReference type="Gene3D" id="2.120.10.80">
    <property type="entry name" value="Kelch-type beta propeller"/>
    <property type="match status" value="1"/>
</dbReference>
<keyword evidence="2" id="KW-0677">Repeat</keyword>
<dbReference type="PANTHER" id="PTHR22847:SF637">
    <property type="entry name" value="WD REPEAT DOMAIN 5B"/>
    <property type="match status" value="1"/>
</dbReference>
<dbReference type="SUPFAM" id="SSF50978">
    <property type="entry name" value="WD40 repeat-like"/>
    <property type="match status" value="1"/>
</dbReference>
<dbReference type="PROSITE" id="PS50294">
    <property type="entry name" value="WD_REPEATS_REGION"/>
    <property type="match status" value="3"/>
</dbReference>
<dbReference type="SUPFAM" id="SSF50965">
    <property type="entry name" value="Galactose oxidase, central domain"/>
    <property type="match status" value="1"/>
</dbReference>
<comment type="caution">
    <text evidence="4">The sequence shown here is derived from an EMBL/GenBank/DDBJ whole genome shotgun (WGS) entry which is preliminary data.</text>
</comment>
<dbReference type="EMBL" id="ASPP01022030">
    <property type="protein sequence ID" value="ETO11796.1"/>
    <property type="molecule type" value="Genomic_DNA"/>
</dbReference>
<name>X6MDR2_RETFI</name>
<reference evidence="4 5" key="1">
    <citation type="journal article" date="2013" name="Curr. Biol.">
        <title>The Genome of the Foraminiferan Reticulomyxa filosa.</title>
        <authorList>
            <person name="Glockner G."/>
            <person name="Hulsmann N."/>
            <person name="Schleicher M."/>
            <person name="Noegel A.A."/>
            <person name="Eichinger L."/>
            <person name="Gallinger C."/>
            <person name="Pawlowski J."/>
            <person name="Sierra R."/>
            <person name="Euteneuer U."/>
            <person name="Pillet L."/>
            <person name="Moustafa A."/>
            <person name="Platzer M."/>
            <person name="Groth M."/>
            <person name="Szafranski K."/>
            <person name="Schliwa M."/>
        </authorList>
    </citation>
    <scope>NUCLEOTIDE SEQUENCE [LARGE SCALE GENOMIC DNA]</scope>
</reference>
<dbReference type="InterPro" id="IPR015915">
    <property type="entry name" value="Kelch-typ_b-propeller"/>
</dbReference>
<keyword evidence="5" id="KW-1185">Reference proteome</keyword>
<dbReference type="PROSITE" id="PS00678">
    <property type="entry name" value="WD_REPEATS_1"/>
    <property type="match status" value="2"/>
</dbReference>
<accession>X6MDR2</accession>
<dbReference type="InterPro" id="IPR036322">
    <property type="entry name" value="WD40_repeat_dom_sf"/>
</dbReference>
<evidence type="ECO:0000256" key="2">
    <source>
        <dbReference type="ARBA" id="ARBA00022737"/>
    </source>
</evidence>
<protein>
    <submittedName>
        <fullName evidence="4">G-protein beta WD-40 repeats containing protein</fullName>
    </submittedName>
</protein>
<dbReference type="InterPro" id="IPR015943">
    <property type="entry name" value="WD40/YVTN_repeat-like_dom_sf"/>
</dbReference>
<dbReference type="AlphaFoldDB" id="X6MDR2"/>
<evidence type="ECO:0000313" key="4">
    <source>
        <dbReference type="EMBL" id="ETO11796.1"/>
    </source>
</evidence>
<dbReference type="InterPro" id="IPR001680">
    <property type="entry name" value="WD40_rpt"/>
</dbReference>